<evidence type="ECO:0000313" key="2">
    <source>
        <dbReference type="Proteomes" id="UP000285262"/>
    </source>
</evidence>
<gene>
    <name evidence="1" type="ORF">DW072_00580</name>
</gene>
<organism evidence="1 2">
    <name type="scientific">Bifidobacterium adolescentis</name>
    <dbReference type="NCBI Taxonomy" id="1680"/>
    <lineage>
        <taxon>Bacteria</taxon>
        <taxon>Bacillati</taxon>
        <taxon>Actinomycetota</taxon>
        <taxon>Actinomycetes</taxon>
        <taxon>Bifidobacteriales</taxon>
        <taxon>Bifidobacteriaceae</taxon>
        <taxon>Bifidobacterium</taxon>
    </lineage>
</organism>
<protein>
    <submittedName>
        <fullName evidence="1">Uncharacterized protein</fullName>
    </submittedName>
</protein>
<proteinExistence type="predicted"/>
<dbReference type="EMBL" id="QRNG01000001">
    <property type="protein sequence ID" value="RHK27274.1"/>
    <property type="molecule type" value="Genomic_DNA"/>
</dbReference>
<name>A0A415FWG6_BIFAD</name>
<dbReference type="AlphaFoldDB" id="A0A415FWG6"/>
<evidence type="ECO:0000313" key="1">
    <source>
        <dbReference type="EMBL" id="RHK27274.1"/>
    </source>
</evidence>
<reference evidence="1 2" key="1">
    <citation type="submission" date="2018-08" db="EMBL/GenBank/DDBJ databases">
        <title>A genome reference for cultivated species of the human gut microbiota.</title>
        <authorList>
            <person name="Zou Y."/>
            <person name="Xue W."/>
            <person name="Luo G."/>
        </authorList>
    </citation>
    <scope>NUCLEOTIDE SEQUENCE [LARGE SCALE GENOMIC DNA]</scope>
    <source>
        <strain evidence="1 2">AF45-19</strain>
    </source>
</reference>
<comment type="caution">
    <text evidence="1">The sequence shown here is derived from an EMBL/GenBank/DDBJ whole genome shotgun (WGS) entry which is preliminary data.</text>
</comment>
<dbReference type="Proteomes" id="UP000285262">
    <property type="component" value="Unassembled WGS sequence"/>
</dbReference>
<dbReference type="RefSeq" id="WP_003808445.1">
    <property type="nucleotide sequence ID" value="NZ_JACTOC010000001.1"/>
</dbReference>
<sequence>MNEQVVLMMRIVRGVAIRNHDSRAALAMCLAIAVGVCGLSTGITGARYDDALATPAPASISVLLGTCPKWLPWCVA</sequence>
<accession>A0A415FWG6</accession>